<proteinExistence type="predicted"/>
<feature type="compositionally biased region" description="Gly residues" evidence="1">
    <location>
        <begin position="298"/>
        <end position="311"/>
    </location>
</feature>
<feature type="transmembrane region" description="Helical" evidence="2">
    <location>
        <begin position="12"/>
        <end position="34"/>
    </location>
</feature>
<keyword evidence="2" id="KW-0812">Transmembrane</keyword>
<dbReference type="EMBL" id="BRYB01003365">
    <property type="protein sequence ID" value="GMI35389.1"/>
    <property type="molecule type" value="Genomic_DNA"/>
</dbReference>
<evidence type="ECO:0000313" key="4">
    <source>
        <dbReference type="Proteomes" id="UP001165060"/>
    </source>
</evidence>
<keyword evidence="2" id="KW-0472">Membrane</keyword>
<dbReference type="SUPFAM" id="SSF47473">
    <property type="entry name" value="EF-hand"/>
    <property type="match status" value="1"/>
</dbReference>
<sequence length="319" mass="33832">MSASIAPSDGDGAASVWTTAVLLGPMVPSIYALLTVVVGSIVPLGHRVCKGEVQMNTQGGLYTEDDGNPVSHDGCTFISAAVAVAYLQLAVFSWVFLGTSVYITLPPKPLPGGKQFRVLRPFFRLRTVMIWYGVIFVSSLGVMAFGLSWLASPLGGLETRNWGSGLHSAVVALEVLYWIMALFMGGSLAAIKMDQRKGKGKGGKASGKKYKSVVEAKHKPGSEGWFRELFEEESDGDAQVLETEKLGKLVKALGLDMEDEDVEATTDLLDVEANGEITFTAVWSWYQKDGVKKKKLAGAGGGDGGGGGGGGSDEEEDDQ</sequence>
<feature type="transmembrane region" description="Helical" evidence="2">
    <location>
        <begin position="125"/>
        <end position="150"/>
    </location>
</feature>
<keyword evidence="4" id="KW-1185">Reference proteome</keyword>
<protein>
    <recommendedName>
        <fullName evidence="5">Calmodulin</fullName>
    </recommendedName>
</protein>
<name>A0ABQ6MYC0_9STRA</name>
<evidence type="ECO:0000256" key="1">
    <source>
        <dbReference type="SAM" id="MobiDB-lite"/>
    </source>
</evidence>
<dbReference type="Proteomes" id="UP001165060">
    <property type="component" value="Unassembled WGS sequence"/>
</dbReference>
<comment type="caution">
    <text evidence="3">The sequence shown here is derived from an EMBL/GenBank/DDBJ whole genome shotgun (WGS) entry which is preliminary data.</text>
</comment>
<evidence type="ECO:0000313" key="3">
    <source>
        <dbReference type="EMBL" id="GMI35389.1"/>
    </source>
</evidence>
<feature type="transmembrane region" description="Helical" evidence="2">
    <location>
        <begin position="170"/>
        <end position="191"/>
    </location>
</feature>
<gene>
    <name evidence="3" type="ORF">TeGR_g4735</name>
</gene>
<feature type="region of interest" description="Disordered" evidence="1">
    <location>
        <begin position="294"/>
        <end position="319"/>
    </location>
</feature>
<keyword evidence="2" id="KW-1133">Transmembrane helix</keyword>
<evidence type="ECO:0008006" key="5">
    <source>
        <dbReference type="Google" id="ProtNLM"/>
    </source>
</evidence>
<feature type="transmembrane region" description="Helical" evidence="2">
    <location>
        <begin position="77"/>
        <end position="105"/>
    </location>
</feature>
<evidence type="ECO:0000256" key="2">
    <source>
        <dbReference type="SAM" id="Phobius"/>
    </source>
</evidence>
<dbReference type="InterPro" id="IPR011992">
    <property type="entry name" value="EF-hand-dom_pair"/>
</dbReference>
<reference evidence="3 4" key="1">
    <citation type="journal article" date="2023" name="Commun. Biol.">
        <title>Genome analysis of Parmales, the sister group of diatoms, reveals the evolutionary specialization of diatoms from phago-mixotrophs to photoautotrophs.</title>
        <authorList>
            <person name="Ban H."/>
            <person name="Sato S."/>
            <person name="Yoshikawa S."/>
            <person name="Yamada K."/>
            <person name="Nakamura Y."/>
            <person name="Ichinomiya M."/>
            <person name="Sato N."/>
            <person name="Blanc-Mathieu R."/>
            <person name="Endo H."/>
            <person name="Kuwata A."/>
            <person name="Ogata H."/>
        </authorList>
    </citation>
    <scope>NUCLEOTIDE SEQUENCE [LARGE SCALE GENOMIC DNA]</scope>
</reference>
<organism evidence="3 4">
    <name type="scientific">Tetraparma gracilis</name>
    <dbReference type="NCBI Taxonomy" id="2962635"/>
    <lineage>
        <taxon>Eukaryota</taxon>
        <taxon>Sar</taxon>
        <taxon>Stramenopiles</taxon>
        <taxon>Ochrophyta</taxon>
        <taxon>Bolidophyceae</taxon>
        <taxon>Parmales</taxon>
        <taxon>Triparmaceae</taxon>
        <taxon>Tetraparma</taxon>
    </lineage>
</organism>
<accession>A0ABQ6MYC0</accession>